<feature type="transmembrane region" description="Helical" evidence="1">
    <location>
        <begin position="119"/>
        <end position="138"/>
    </location>
</feature>
<comment type="caution">
    <text evidence="2">The sequence shown here is derived from an EMBL/GenBank/DDBJ whole genome shotgun (WGS) entry which is preliminary data.</text>
</comment>
<gene>
    <name evidence="2" type="ORF">HX095_06280</name>
</gene>
<keyword evidence="1" id="KW-0812">Transmembrane</keyword>
<evidence type="ECO:0000313" key="2">
    <source>
        <dbReference type="EMBL" id="MDM1550819.1"/>
    </source>
</evidence>
<reference evidence="2" key="2">
    <citation type="journal article" date="2022" name="Sci. Total Environ.">
        <title>Prevalence, transmission, and molecular epidemiology of tet(X)-positive bacteria among humans, animals, and environmental niches in China: An epidemiological, and genomic-based study.</title>
        <authorList>
            <person name="Dong N."/>
            <person name="Zeng Y."/>
            <person name="Cai C."/>
            <person name="Sun C."/>
            <person name="Lu J."/>
            <person name="Liu C."/>
            <person name="Zhou H."/>
            <person name="Sun Q."/>
            <person name="Shu L."/>
            <person name="Wang H."/>
            <person name="Wang Y."/>
            <person name="Wang S."/>
            <person name="Wu C."/>
            <person name="Chan E.W."/>
            <person name="Chen G."/>
            <person name="Shen Z."/>
            <person name="Chen S."/>
            <person name="Zhang R."/>
        </authorList>
    </citation>
    <scope>NUCLEOTIDE SEQUENCE</scope>
    <source>
        <strain evidence="2">210</strain>
    </source>
</reference>
<dbReference type="EMBL" id="JACALR010000002">
    <property type="protein sequence ID" value="MDM1550819.1"/>
    <property type="molecule type" value="Genomic_DNA"/>
</dbReference>
<protein>
    <submittedName>
        <fullName evidence="2">Uncharacterized protein</fullName>
    </submittedName>
</protein>
<evidence type="ECO:0000313" key="3">
    <source>
        <dbReference type="Proteomes" id="UP001173578"/>
    </source>
</evidence>
<evidence type="ECO:0000256" key="1">
    <source>
        <dbReference type="SAM" id="Phobius"/>
    </source>
</evidence>
<proteinExistence type="predicted"/>
<dbReference type="AlphaFoldDB" id="A0AAW7DFQ5"/>
<keyword evidence="1" id="KW-1133">Transmembrane helix</keyword>
<organism evidence="2 3">
    <name type="scientific">Empedobacter falsenii</name>
    <dbReference type="NCBI Taxonomy" id="343874"/>
    <lineage>
        <taxon>Bacteria</taxon>
        <taxon>Pseudomonadati</taxon>
        <taxon>Bacteroidota</taxon>
        <taxon>Flavobacteriia</taxon>
        <taxon>Flavobacteriales</taxon>
        <taxon>Weeksellaceae</taxon>
        <taxon>Empedobacter</taxon>
    </lineage>
</organism>
<keyword evidence="1" id="KW-0472">Membrane</keyword>
<reference evidence="2" key="1">
    <citation type="submission" date="2020-06" db="EMBL/GenBank/DDBJ databases">
        <authorList>
            <person name="Dong N."/>
        </authorList>
    </citation>
    <scope>NUCLEOTIDE SEQUENCE</scope>
    <source>
        <strain evidence="2">210</strain>
    </source>
</reference>
<accession>A0AAW7DFQ5</accession>
<feature type="transmembrane region" description="Helical" evidence="1">
    <location>
        <begin position="88"/>
        <end position="113"/>
    </location>
</feature>
<dbReference type="RefSeq" id="WP_286485483.1">
    <property type="nucleotide sequence ID" value="NZ_JACALR010000002.1"/>
</dbReference>
<dbReference type="Proteomes" id="UP001173578">
    <property type="component" value="Unassembled WGS sequence"/>
</dbReference>
<name>A0AAW7DFQ5_9FLAO</name>
<sequence>MLFKNKTYQITTNLSEQEVFKILNDNTEEKRIRFSKSKYEFEGIVYKDHFNLMKTISGRNSFNSQIIGHFNTNDNKTIIVYNLELNSFVSIFFIVWISIVALFFIITLFQIITNGIHNFLPLISIPMLFFGFILYFVATKMSEDKITETFEKLFQEKVQEVK</sequence>